<dbReference type="PRINTS" id="PR02028">
    <property type="entry name" value="CMYCBINDINGP"/>
</dbReference>
<evidence type="ECO:0000313" key="5">
    <source>
        <dbReference type="Proteomes" id="UP000515159"/>
    </source>
</evidence>
<dbReference type="FunCoup" id="A0A6P8QWP4">
    <property type="interactions" value="2772"/>
</dbReference>
<sequence length="103" mass="12057">MAHYKAADSKREQFRRYLEKAGVLDTLTKGLVALYEEPEKTNNALDFLKRHLGASGHETSDVEILRLELAEFKQKYELILEEYRELKTRLVEYDPSSKDKHAE</sequence>
<dbReference type="GO" id="GO:0003713">
    <property type="term" value="F:transcription coactivator activity"/>
    <property type="evidence" value="ECO:0007669"/>
    <property type="project" value="InterPro"/>
</dbReference>
<comment type="subcellular location">
    <subcellularLocation>
        <location evidence="1">Nucleus</location>
    </subcellularLocation>
</comment>
<dbReference type="InterPro" id="IPR026060">
    <property type="entry name" value="AMY1"/>
</dbReference>
<dbReference type="InParanoid" id="A0A6P8QWP4"/>
<keyword evidence="4" id="KW-0175">Coiled coil</keyword>
<proteinExistence type="inferred from homology"/>
<organism evidence="5 6">
    <name type="scientific">Geotrypetes seraphini</name>
    <name type="common">Gaboon caecilian</name>
    <name type="synonym">Caecilia seraphini</name>
    <dbReference type="NCBI Taxonomy" id="260995"/>
    <lineage>
        <taxon>Eukaryota</taxon>
        <taxon>Metazoa</taxon>
        <taxon>Chordata</taxon>
        <taxon>Craniata</taxon>
        <taxon>Vertebrata</taxon>
        <taxon>Euteleostomi</taxon>
        <taxon>Amphibia</taxon>
        <taxon>Gymnophiona</taxon>
        <taxon>Geotrypetes</taxon>
    </lineage>
</organism>
<dbReference type="CDD" id="cd21937">
    <property type="entry name" value="ZIP_MycBP-like"/>
    <property type="match status" value="1"/>
</dbReference>
<evidence type="ECO:0000313" key="6">
    <source>
        <dbReference type="RefSeq" id="XP_033792063.1"/>
    </source>
</evidence>
<dbReference type="KEGG" id="gsh:117356654"/>
<protein>
    <submittedName>
        <fullName evidence="6">c-Myc-binding protein-like</fullName>
    </submittedName>
</protein>
<dbReference type="PANTHER" id="PTHR13168:SF0">
    <property type="entry name" value="C-MYC-BINDING PROTEIN"/>
    <property type="match status" value="1"/>
</dbReference>
<reference evidence="6" key="1">
    <citation type="submission" date="2025-08" db="UniProtKB">
        <authorList>
            <consortium name="RefSeq"/>
        </authorList>
    </citation>
    <scope>IDENTIFICATION</scope>
</reference>
<accession>A0A6P8QWP4</accession>
<comment type="similarity">
    <text evidence="2">Belongs to the AMY1 family.</text>
</comment>
<evidence type="ECO:0000256" key="4">
    <source>
        <dbReference type="SAM" id="Coils"/>
    </source>
</evidence>
<feature type="coiled-coil region" evidence="4">
    <location>
        <begin position="62"/>
        <end position="89"/>
    </location>
</feature>
<dbReference type="Gene3D" id="6.10.250.1060">
    <property type="match status" value="1"/>
</dbReference>
<dbReference type="GO" id="GO:0005634">
    <property type="term" value="C:nucleus"/>
    <property type="evidence" value="ECO:0007669"/>
    <property type="project" value="UniProtKB-SubCell"/>
</dbReference>
<dbReference type="RefSeq" id="XP_033792063.1">
    <property type="nucleotide sequence ID" value="XM_033936172.1"/>
</dbReference>
<dbReference type="PANTHER" id="PTHR13168">
    <property type="entry name" value="ASSOCIATE OF C-MYC AMY-1"/>
    <property type="match status" value="1"/>
</dbReference>
<evidence type="ECO:0000256" key="1">
    <source>
        <dbReference type="ARBA" id="ARBA00004123"/>
    </source>
</evidence>
<keyword evidence="3" id="KW-0539">Nucleus</keyword>
<dbReference type="Proteomes" id="UP000515159">
    <property type="component" value="Chromosome 3"/>
</dbReference>
<dbReference type="OrthoDB" id="524165at2759"/>
<dbReference type="GeneID" id="117356654"/>
<gene>
    <name evidence="6" type="primary">LOC117356654</name>
</gene>
<dbReference type="AlphaFoldDB" id="A0A6P8QWP4"/>
<evidence type="ECO:0000256" key="3">
    <source>
        <dbReference type="ARBA" id="ARBA00023242"/>
    </source>
</evidence>
<keyword evidence="5" id="KW-1185">Reference proteome</keyword>
<name>A0A6P8QWP4_GEOSA</name>
<evidence type="ECO:0000256" key="2">
    <source>
        <dbReference type="ARBA" id="ARBA00009389"/>
    </source>
</evidence>